<dbReference type="FunFam" id="3.10.50.40:FF:000006">
    <property type="entry name" value="Peptidyl-prolyl cis-trans isomerase"/>
    <property type="match status" value="1"/>
</dbReference>
<dbReference type="PROSITE" id="PS51257">
    <property type="entry name" value="PROKAR_LIPOPROTEIN"/>
    <property type="match status" value="1"/>
</dbReference>
<keyword evidence="4" id="KW-0413">Isomerase</keyword>
<proteinExistence type="predicted"/>
<dbReference type="InterPro" id="IPR001179">
    <property type="entry name" value="PPIase_FKBP_dom"/>
</dbReference>
<dbReference type="SUPFAM" id="SSF54534">
    <property type="entry name" value="FKBP-like"/>
    <property type="match status" value="1"/>
</dbReference>
<dbReference type="InterPro" id="IPR046357">
    <property type="entry name" value="PPIase_dom_sf"/>
</dbReference>
<dbReference type="PROSITE" id="PS50059">
    <property type="entry name" value="FKBP_PPIASE"/>
    <property type="match status" value="1"/>
</dbReference>
<dbReference type="InterPro" id="IPR000774">
    <property type="entry name" value="PPIase_FKBP_N"/>
</dbReference>
<dbReference type="InterPro" id="IPR036944">
    <property type="entry name" value="PPIase_FKBP_N_sf"/>
</dbReference>
<accession>A0A644TZJ0</accession>
<evidence type="ECO:0000256" key="3">
    <source>
        <dbReference type="ARBA" id="ARBA00023110"/>
    </source>
</evidence>
<dbReference type="Gene3D" id="1.10.287.460">
    <property type="entry name" value="Peptidyl-prolyl cis-trans isomerase, FKBP-type, N-terminal domain"/>
    <property type="match status" value="1"/>
</dbReference>
<evidence type="ECO:0000256" key="4">
    <source>
        <dbReference type="ARBA" id="ARBA00023235"/>
    </source>
</evidence>
<evidence type="ECO:0000256" key="2">
    <source>
        <dbReference type="ARBA" id="ARBA00013194"/>
    </source>
</evidence>
<dbReference type="Pfam" id="PF00254">
    <property type="entry name" value="FKBP_C"/>
    <property type="match status" value="1"/>
</dbReference>
<evidence type="ECO:0000313" key="6">
    <source>
        <dbReference type="EMBL" id="MPL72416.1"/>
    </source>
</evidence>
<comment type="catalytic activity">
    <reaction evidence="1">
        <text>[protein]-peptidylproline (omega=180) = [protein]-peptidylproline (omega=0)</text>
        <dbReference type="Rhea" id="RHEA:16237"/>
        <dbReference type="Rhea" id="RHEA-COMP:10747"/>
        <dbReference type="Rhea" id="RHEA-COMP:10748"/>
        <dbReference type="ChEBI" id="CHEBI:83833"/>
        <dbReference type="ChEBI" id="CHEBI:83834"/>
        <dbReference type="EC" id="5.2.1.8"/>
    </reaction>
</comment>
<dbReference type="AlphaFoldDB" id="A0A644TZJ0"/>
<dbReference type="EC" id="5.2.1.8" evidence="2"/>
<reference evidence="6" key="1">
    <citation type="submission" date="2019-08" db="EMBL/GenBank/DDBJ databases">
        <authorList>
            <person name="Kucharzyk K."/>
            <person name="Murdoch R.W."/>
            <person name="Higgins S."/>
            <person name="Loffler F."/>
        </authorList>
    </citation>
    <scope>NUCLEOTIDE SEQUENCE</scope>
</reference>
<dbReference type="Gene3D" id="3.10.50.40">
    <property type="match status" value="1"/>
</dbReference>
<dbReference type="GO" id="GO:0003755">
    <property type="term" value="F:peptidyl-prolyl cis-trans isomerase activity"/>
    <property type="evidence" value="ECO:0007669"/>
    <property type="project" value="UniProtKB-KW"/>
</dbReference>
<keyword evidence="3" id="KW-0697">Rotamase</keyword>
<dbReference type="EMBL" id="VSSQ01000066">
    <property type="protein sequence ID" value="MPL72416.1"/>
    <property type="molecule type" value="Genomic_DNA"/>
</dbReference>
<dbReference type="GO" id="GO:0006457">
    <property type="term" value="P:protein folding"/>
    <property type="evidence" value="ECO:0007669"/>
    <property type="project" value="InterPro"/>
</dbReference>
<feature type="domain" description="PPIase FKBP-type" evidence="5">
    <location>
        <begin position="155"/>
        <end position="241"/>
    </location>
</feature>
<gene>
    <name evidence="6" type="ORF">SDC9_18201</name>
</gene>
<name>A0A644TZJ0_9ZZZZ</name>
<evidence type="ECO:0000256" key="1">
    <source>
        <dbReference type="ARBA" id="ARBA00000971"/>
    </source>
</evidence>
<comment type="caution">
    <text evidence="6">The sequence shown here is derived from an EMBL/GenBank/DDBJ whole genome shotgun (WGS) entry which is preliminary data.</text>
</comment>
<organism evidence="6">
    <name type="scientific">bioreactor metagenome</name>
    <dbReference type="NCBI Taxonomy" id="1076179"/>
    <lineage>
        <taxon>unclassified sequences</taxon>
        <taxon>metagenomes</taxon>
        <taxon>ecological metagenomes</taxon>
    </lineage>
</organism>
<dbReference type="PANTHER" id="PTHR43811:SF19">
    <property type="entry name" value="39 KDA FK506-BINDING NUCLEAR PROTEIN"/>
    <property type="match status" value="1"/>
</dbReference>
<evidence type="ECO:0000259" key="5">
    <source>
        <dbReference type="PROSITE" id="PS50059"/>
    </source>
</evidence>
<dbReference type="PANTHER" id="PTHR43811">
    <property type="entry name" value="FKBP-TYPE PEPTIDYL-PROLYL CIS-TRANS ISOMERASE FKPA"/>
    <property type="match status" value="1"/>
</dbReference>
<sequence>MKEQQTTNKTHKMKTLKSIAIVALASVMISSCGEKKTADSVQVSKELTDSASYAVGVSFGMMLKNANFTDLNFAEVTKAMKDVLAGGELKIDDVTANTVIQRYMTIKQEMIGEANKLKGQEFLEKNKQNDSVQVAESGLQYKIINPGSENKPAAEDTVSVFYRGTLIDGTEFDSSMGNAEPVKFPVNAVIPGWSEGVKLIGEGGKIRLFIPSELAYGAQQAGPVITPNSTLIFDVELVKIDKATAQDTTKTK</sequence>
<dbReference type="Pfam" id="PF01346">
    <property type="entry name" value="FKBP_N"/>
    <property type="match status" value="1"/>
</dbReference>
<protein>
    <recommendedName>
        <fullName evidence="2">peptidylprolyl isomerase</fullName>
        <ecNumber evidence="2">5.2.1.8</ecNumber>
    </recommendedName>
</protein>